<dbReference type="Proteomes" id="UP000735302">
    <property type="component" value="Unassembled WGS sequence"/>
</dbReference>
<name>A0AAV3YAQ4_9GAST</name>
<sequence>MSGLNPGTVGAIVLVTKDQLQARRLGIHISTREIKSLVSFFYIACPQGVLRLSGPSSGQGAGGEARTRDRRVPADLRGDSLAIVLPTLREVKKKFFKTSAHAALCKLITGF</sequence>
<keyword evidence="2" id="KW-1185">Reference proteome</keyword>
<gene>
    <name evidence="1" type="ORF">PoB_000609800</name>
</gene>
<evidence type="ECO:0000313" key="2">
    <source>
        <dbReference type="Proteomes" id="UP000735302"/>
    </source>
</evidence>
<comment type="caution">
    <text evidence="1">The sequence shown here is derived from an EMBL/GenBank/DDBJ whole genome shotgun (WGS) entry which is preliminary data.</text>
</comment>
<dbReference type="EMBL" id="BLXT01000702">
    <property type="protein sequence ID" value="GFN79592.1"/>
    <property type="molecule type" value="Genomic_DNA"/>
</dbReference>
<organism evidence="1 2">
    <name type="scientific">Plakobranchus ocellatus</name>
    <dbReference type="NCBI Taxonomy" id="259542"/>
    <lineage>
        <taxon>Eukaryota</taxon>
        <taxon>Metazoa</taxon>
        <taxon>Spiralia</taxon>
        <taxon>Lophotrochozoa</taxon>
        <taxon>Mollusca</taxon>
        <taxon>Gastropoda</taxon>
        <taxon>Heterobranchia</taxon>
        <taxon>Euthyneura</taxon>
        <taxon>Panpulmonata</taxon>
        <taxon>Sacoglossa</taxon>
        <taxon>Placobranchoidea</taxon>
        <taxon>Plakobranchidae</taxon>
        <taxon>Plakobranchus</taxon>
    </lineage>
</organism>
<evidence type="ECO:0000313" key="1">
    <source>
        <dbReference type="EMBL" id="GFN79592.1"/>
    </source>
</evidence>
<reference evidence="1 2" key="1">
    <citation type="journal article" date="2021" name="Elife">
        <title>Chloroplast acquisition without the gene transfer in kleptoplastic sea slugs, Plakobranchus ocellatus.</title>
        <authorList>
            <person name="Maeda T."/>
            <person name="Takahashi S."/>
            <person name="Yoshida T."/>
            <person name="Shimamura S."/>
            <person name="Takaki Y."/>
            <person name="Nagai Y."/>
            <person name="Toyoda A."/>
            <person name="Suzuki Y."/>
            <person name="Arimoto A."/>
            <person name="Ishii H."/>
            <person name="Satoh N."/>
            <person name="Nishiyama T."/>
            <person name="Hasebe M."/>
            <person name="Maruyama T."/>
            <person name="Minagawa J."/>
            <person name="Obokata J."/>
            <person name="Shigenobu S."/>
        </authorList>
    </citation>
    <scope>NUCLEOTIDE SEQUENCE [LARGE SCALE GENOMIC DNA]</scope>
</reference>
<accession>A0AAV3YAQ4</accession>
<proteinExistence type="predicted"/>
<dbReference type="AlphaFoldDB" id="A0AAV3YAQ4"/>
<protein>
    <submittedName>
        <fullName evidence="1">Uncharacterized protein</fullName>
    </submittedName>
</protein>